<organism evidence="2 3">
    <name type="scientific">Trifolium medium</name>
    <dbReference type="NCBI Taxonomy" id="97028"/>
    <lineage>
        <taxon>Eukaryota</taxon>
        <taxon>Viridiplantae</taxon>
        <taxon>Streptophyta</taxon>
        <taxon>Embryophyta</taxon>
        <taxon>Tracheophyta</taxon>
        <taxon>Spermatophyta</taxon>
        <taxon>Magnoliopsida</taxon>
        <taxon>eudicotyledons</taxon>
        <taxon>Gunneridae</taxon>
        <taxon>Pentapetalae</taxon>
        <taxon>rosids</taxon>
        <taxon>fabids</taxon>
        <taxon>Fabales</taxon>
        <taxon>Fabaceae</taxon>
        <taxon>Papilionoideae</taxon>
        <taxon>50 kb inversion clade</taxon>
        <taxon>NPAAA clade</taxon>
        <taxon>Hologalegina</taxon>
        <taxon>IRL clade</taxon>
        <taxon>Trifolieae</taxon>
        <taxon>Trifolium</taxon>
    </lineage>
</organism>
<dbReference type="Proteomes" id="UP000265520">
    <property type="component" value="Unassembled WGS sequence"/>
</dbReference>
<accession>A0A392T938</accession>
<proteinExistence type="predicted"/>
<evidence type="ECO:0000256" key="1">
    <source>
        <dbReference type="SAM" id="MobiDB-lite"/>
    </source>
</evidence>
<reference evidence="2 3" key="1">
    <citation type="journal article" date="2018" name="Front. Plant Sci.">
        <title>Red Clover (Trifolium pratense) and Zigzag Clover (T. medium) - A Picture of Genomic Similarities and Differences.</title>
        <authorList>
            <person name="Dluhosova J."/>
            <person name="Istvanek J."/>
            <person name="Nedelnik J."/>
            <person name="Repkova J."/>
        </authorList>
    </citation>
    <scope>NUCLEOTIDE SEQUENCE [LARGE SCALE GENOMIC DNA]</scope>
    <source>
        <strain evidence="3">cv. 10/8</strain>
        <tissue evidence="2">Leaf</tissue>
    </source>
</reference>
<protein>
    <submittedName>
        <fullName evidence="2">Cellular nucleic acid-binding protein</fullName>
    </submittedName>
</protein>
<name>A0A392T938_9FABA</name>
<dbReference type="EMBL" id="LXQA010518965">
    <property type="protein sequence ID" value="MCI56825.1"/>
    <property type="molecule type" value="Genomic_DNA"/>
</dbReference>
<keyword evidence="3" id="KW-1185">Reference proteome</keyword>
<dbReference type="AlphaFoldDB" id="A0A392T938"/>
<evidence type="ECO:0000313" key="2">
    <source>
        <dbReference type="EMBL" id="MCI56825.1"/>
    </source>
</evidence>
<comment type="caution">
    <text evidence="2">The sequence shown here is derived from an EMBL/GenBank/DDBJ whole genome shotgun (WGS) entry which is preliminary data.</text>
</comment>
<sequence length="91" mass="10297">MTQRAIADAFATMANAMAQDSANRTAERMAQENRRGGDNELRLERFMKNGPPIFDGGYDPEGAQKWLEGVERIFKVMRCQDEHKVTLGSYV</sequence>
<feature type="non-terminal residue" evidence="2">
    <location>
        <position position="91"/>
    </location>
</feature>
<feature type="compositionally biased region" description="Basic and acidic residues" evidence="1">
    <location>
        <begin position="25"/>
        <end position="38"/>
    </location>
</feature>
<evidence type="ECO:0000313" key="3">
    <source>
        <dbReference type="Proteomes" id="UP000265520"/>
    </source>
</evidence>
<feature type="region of interest" description="Disordered" evidence="1">
    <location>
        <begin position="18"/>
        <end position="38"/>
    </location>
</feature>